<dbReference type="InterPro" id="IPR009056">
    <property type="entry name" value="Cyt_c-like_dom"/>
</dbReference>
<keyword evidence="5" id="KW-0574">Periplasm</keyword>
<comment type="subcellular location">
    <subcellularLocation>
        <location evidence="1">Periplasm</location>
    </subcellularLocation>
</comment>
<dbReference type="PANTHER" id="PTHR30600:SF10">
    <property type="entry name" value="BLL6722 PROTEIN"/>
    <property type="match status" value="1"/>
</dbReference>
<dbReference type="Gene3D" id="1.10.760.10">
    <property type="entry name" value="Cytochrome c-like domain"/>
    <property type="match status" value="2"/>
</dbReference>
<sequence length="359" mass="39458">MYRSSHWSVCLVAAFVVGYLVLLGDLAHPPQAVDLDEPLAHSRRRAMLELGRQLFFDARLSADGTVSCATCHRPEQAFADGRTVAEGVYGRQGTRNTPSLRHTASTQAKFWDGRRPSLETQVLDPFVNPQEHGLPDHAALIHKLQKSTDYDSLWRDALDLPLAQADLTVLSQALSTYILSLQPANTRLDRYLFHRETTALRPEAQRGLALFLGRAQCAACHHISATEAALADGAYHSLGLGFTRLVPELPKLLTILKTTPREAIDRLIATDAQLAALGRFVVTGHATDIGKFKTPSLRNVADTAPYMHDGSVATLEEAVERELYYRGRVRGRPLGLSLADRSDLLAFLRALSDAPAELP</sequence>
<dbReference type="Proteomes" id="UP000712673">
    <property type="component" value="Unassembled WGS sequence"/>
</dbReference>
<dbReference type="PANTHER" id="PTHR30600">
    <property type="entry name" value="CYTOCHROME C PEROXIDASE-RELATED"/>
    <property type="match status" value="1"/>
</dbReference>
<dbReference type="InterPro" id="IPR051395">
    <property type="entry name" value="Cytochrome_c_Peroxidase/MauG"/>
</dbReference>
<dbReference type="GO" id="GO:0046872">
    <property type="term" value="F:metal ion binding"/>
    <property type="evidence" value="ECO:0007669"/>
    <property type="project" value="UniProtKB-KW"/>
</dbReference>
<dbReference type="GO" id="GO:0042597">
    <property type="term" value="C:periplasmic space"/>
    <property type="evidence" value="ECO:0007669"/>
    <property type="project" value="UniProtKB-SubCell"/>
</dbReference>
<accession>A0A937W781</accession>
<keyword evidence="7 9" id="KW-0408">Iron</keyword>
<feature type="binding site" description="axial binding residue" evidence="9">
    <location>
        <position position="72"/>
    </location>
    <ligand>
        <name>heme c</name>
        <dbReference type="ChEBI" id="CHEBI:61717"/>
        <label>1</label>
    </ligand>
    <ligandPart>
        <name>Fe</name>
        <dbReference type="ChEBI" id="CHEBI:18248"/>
    </ligandPart>
</feature>
<feature type="binding site" description="covalent" evidence="8">
    <location>
        <position position="220"/>
    </location>
    <ligand>
        <name>heme c</name>
        <dbReference type="ChEBI" id="CHEBI:61717"/>
        <label>2</label>
    </ligand>
</feature>
<evidence type="ECO:0000256" key="9">
    <source>
        <dbReference type="PIRSR" id="PIRSR000294-2"/>
    </source>
</evidence>
<comment type="caution">
    <text evidence="11">The sequence shown here is derived from an EMBL/GenBank/DDBJ whole genome shotgun (WGS) entry which is preliminary data.</text>
</comment>
<gene>
    <name evidence="11" type="ORF">FJZ47_22170</name>
</gene>
<feature type="binding site" description="covalent" evidence="8">
    <location>
        <position position="71"/>
    </location>
    <ligand>
        <name>heme c</name>
        <dbReference type="ChEBI" id="CHEBI:61717"/>
        <label>1</label>
    </ligand>
</feature>
<dbReference type="GO" id="GO:0020037">
    <property type="term" value="F:heme binding"/>
    <property type="evidence" value="ECO:0007669"/>
    <property type="project" value="InterPro"/>
</dbReference>
<keyword evidence="3 9" id="KW-0479">Metal-binding</keyword>
<evidence type="ECO:0000313" key="11">
    <source>
        <dbReference type="EMBL" id="MBM3226480.1"/>
    </source>
</evidence>
<dbReference type="PIRSF" id="PIRSF000294">
    <property type="entry name" value="Cytochrome-c_peroxidase"/>
    <property type="match status" value="1"/>
</dbReference>
<protein>
    <submittedName>
        <fullName evidence="11">Cytochrome c family protein</fullName>
    </submittedName>
</protein>
<dbReference type="PROSITE" id="PS51007">
    <property type="entry name" value="CYTC"/>
    <property type="match status" value="1"/>
</dbReference>
<dbReference type="InterPro" id="IPR036909">
    <property type="entry name" value="Cyt_c-like_dom_sf"/>
</dbReference>
<evidence type="ECO:0000256" key="8">
    <source>
        <dbReference type="PIRSR" id="PIRSR000294-1"/>
    </source>
</evidence>
<evidence type="ECO:0000256" key="3">
    <source>
        <dbReference type="ARBA" id="ARBA00022723"/>
    </source>
</evidence>
<name>A0A937W781_UNCTE</name>
<keyword evidence="2 8" id="KW-0349">Heme</keyword>
<dbReference type="Pfam" id="PF03150">
    <property type="entry name" value="CCP_MauG"/>
    <property type="match status" value="1"/>
</dbReference>
<evidence type="ECO:0000256" key="7">
    <source>
        <dbReference type="ARBA" id="ARBA00023004"/>
    </source>
</evidence>
<comment type="PTM">
    <text evidence="8">Binds 2 heme groups per subunit.</text>
</comment>
<dbReference type="GO" id="GO:0009055">
    <property type="term" value="F:electron transfer activity"/>
    <property type="evidence" value="ECO:0007669"/>
    <property type="project" value="InterPro"/>
</dbReference>
<dbReference type="GO" id="GO:0004130">
    <property type="term" value="F:cytochrome-c peroxidase activity"/>
    <property type="evidence" value="ECO:0007669"/>
    <property type="project" value="TreeGrafter"/>
</dbReference>
<dbReference type="AlphaFoldDB" id="A0A937W781"/>
<evidence type="ECO:0000256" key="2">
    <source>
        <dbReference type="ARBA" id="ARBA00022617"/>
    </source>
</evidence>
<dbReference type="SUPFAM" id="SSF46626">
    <property type="entry name" value="Cytochrome c"/>
    <property type="match status" value="2"/>
</dbReference>
<evidence type="ECO:0000256" key="5">
    <source>
        <dbReference type="ARBA" id="ARBA00022764"/>
    </source>
</evidence>
<evidence type="ECO:0000313" key="12">
    <source>
        <dbReference type="Proteomes" id="UP000712673"/>
    </source>
</evidence>
<feature type="binding site" description="axial binding residue" evidence="9">
    <location>
        <position position="221"/>
    </location>
    <ligand>
        <name>heme c</name>
        <dbReference type="ChEBI" id="CHEBI:61717"/>
        <label>2</label>
    </ligand>
    <ligandPart>
        <name>Fe</name>
        <dbReference type="ChEBI" id="CHEBI:18248"/>
    </ligandPart>
</feature>
<dbReference type="EMBL" id="VGLS01000926">
    <property type="protein sequence ID" value="MBM3226480.1"/>
    <property type="molecule type" value="Genomic_DNA"/>
</dbReference>
<evidence type="ECO:0000256" key="4">
    <source>
        <dbReference type="ARBA" id="ARBA00022729"/>
    </source>
</evidence>
<proteinExistence type="predicted"/>
<evidence type="ECO:0000256" key="6">
    <source>
        <dbReference type="ARBA" id="ARBA00023002"/>
    </source>
</evidence>
<feature type="domain" description="Cytochrome c" evidence="10">
    <location>
        <begin position="202"/>
        <end position="352"/>
    </location>
</feature>
<organism evidence="11 12">
    <name type="scientific">Tectimicrobiota bacterium</name>
    <dbReference type="NCBI Taxonomy" id="2528274"/>
    <lineage>
        <taxon>Bacteria</taxon>
        <taxon>Pseudomonadati</taxon>
        <taxon>Nitrospinota/Tectimicrobiota group</taxon>
        <taxon>Candidatus Tectimicrobiota</taxon>
    </lineage>
</organism>
<evidence type="ECO:0000259" key="10">
    <source>
        <dbReference type="PROSITE" id="PS51007"/>
    </source>
</evidence>
<dbReference type="InterPro" id="IPR026259">
    <property type="entry name" value="MauG/Cytc_peroxidase"/>
</dbReference>
<feature type="binding site" description="covalent" evidence="8">
    <location>
        <position position="217"/>
    </location>
    <ligand>
        <name>heme c</name>
        <dbReference type="ChEBI" id="CHEBI:61717"/>
        <label>2</label>
    </ligand>
</feature>
<keyword evidence="6" id="KW-0560">Oxidoreductase</keyword>
<comment type="cofactor">
    <cofactor evidence="8">
        <name>heme</name>
        <dbReference type="ChEBI" id="CHEBI:30413"/>
    </cofactor>
    <text evidence="8">Binds 2 heme groups.</text>
</comment>
<reference evidence="11" key="1">
    <citation type="submission" date="2019-03" db="EMBL/GenBank/DDBJ databases">
        <title>Lake Tanganyika Metagenome-Assembled Genomes (MAGs).</title>
        <authorList>
            <person name="Tran P."/>
        </authorList>
    </citation>
    <scope>NUCLEOTIDE SEQUENCE</scope>
    <source>
        <strain evidence="11">K_DeepCast_65m_m2_066</strain>
    </source>
</reference>
<evidence type="ECO:0000256" key="1">
    <source>
        <dbReference type="ARBA" id="ARBA00004418"/>
    </source>
</evidence>
<keyword evidence="4" id="KW-0732">Signal</keyword>
<dbReference type="InterPro" id="IPR004852">
    <property type="entry name" value="Di-haem_cyt_c_peroxidsae"/>
</dbReference>
<feature type="binding site" description="covalent" evidence="8">
    <location>
        <position position="68"/>
    </location>
    <ligand>
        <name>heme c</name>
        <dbReference type="ChEBI" id="CHEBI:61717"/>
        <label>1</label>
    </ligand>
</feature>